<evidence type="ECO:0000313" key="14">
    <source>
        <dbReference type="EMBL" id="ELU03494.1"/>
    </source>
</evidence>
<dbReference type="CDD" id="cd09989">
    <property type="entry name" value="Arginase"/>
    <property type="match status" value="1"/>
</dbReference>
<evidence type="ECO:0000256" key="8">
    <source>
        <dbReference type="ARBA" id="ARBA00023211"/>
    </source>
</evidence>
<dbReference type="EnsemblMetazoa" id="CapteT151997">
    <property type="protein sequence ID" value="CapteP151997"/>
    <property type="gene ID" value="CapteG151997"/>
</dbReference>
<evidence type="ECO:0000256" key="5">
    <source>
        <dbReference type="ARBA" id="ARBA00022503"/>
    </source>
</evidence>
<keyword evidence="7 12" id="KW-0378">Hydrolase</keyword>
<dbReference type="GO" id="GO:0010121">
    <property type="term" value="P:L-arginine catabolic process to proline via ornithine"/>
    <property type="evidence" value="ECO:0007669"/>
    <property type="project" value="UniProtKB-ARBA"/>
</dbReference>
<dbReference type="SUPFAM" id="SSF52768">
    <property type="entry name" value="Arginase/deacetylase"/>
    <property type="match status" value="1"/>
</dbReference>
<feature type="binding site" evidence="10">
    <location>
        <position position="146"/>
    </location>
    <ligand>
        <name>Mn(2+)</name>
        <dbReference type="ChEBI" id="CHEBI:29035"/>
        <label>1</label>
    </ligand>
</feature>
<dbReference type="InterPro" id="IPR023696">
    <property type="entry name" value="Ureohydrolase_dom_sf"/>
</dbReference>
<dbReference type="GO" id="GO:0030145">
    <property type="term" value="F:manganese ion binding"/>
    <property type="evidence" value="ECO:0007669"/>
    <property type="project" value="TreeGrafter"/>
</dbReference>
<feature type="binding site" evidence="10">
    <location>
        <position position="121"/>
    </location>
    <ligand>
        <name>Mn(2+)</name>
        <dbReference type="ChEBI" id="CHEBI:29035"/>
        <label>1</label>
    </ligand>
</feature>
<dbReference type="Gene3D" id="3.40.800.10">
    <property type="entry name" value="Ureohydrolase domain"/>
    <property type="match status" value="1"/>
</dbReference>
<keyword evidence="5 13" id="KW-0056">Arginine metabolism</keyword>
<evidence type="ECO:0000313" key="15">
    <source>
        <dbReference type="EnsemblMetazoa" id="CapteP151997"/>
    </source>
</evidence>
<evidence type="ECO:0000256" key="2">
    <source>
        <dbReference type="ARBA" id="ARBA00012168"/>
    </source>
</evidence>
<dbReference type="FunFam" id="3.40.800.10:FF:000005">
    <property type="entry name" value="Arginase"/>
    <property type="match status" value="1"/>
</dbReference>
<feature type="binding site" evidence="10">
    <location>
        <position position="252"/>
    </location>
    <ligand>
        <name>Mn(2+)</name>
        <dbReference type="ChEBI" id="CHEBI:29035"/>
        <label>1</label>
    </ligand>
</feature>
<dbReference type="Proteomes" id="UP000014760">
    <property type="component" value="Unassembled WGS sequence"/>
</dbReference>
<dbReference type="OMA" id="FSWMTPC"/>
<sequence>MSFSTSIRSLLTAARVSGVPRRLAHRDVGVLGVPFCKGQPRPGVAQAPQRLRDYGMLKKLETMGYRVHDYGDLQFQEFPDDYPAWNIKYPRSIGASCKKISNVVEEVTEKGQVALTLGGDHSLSIGTVHGHAMAEPNMCLIWVDAHSDINTPMASPSGNIHGMVLSFLAKELQKYVPRVPGMEWVKPCLSTKDIAFIGLRDLDPAERCIIEQYNITCYTMHEVDRMGIHRVLEEALHSVNPNLDRPIHLSYDIDSLDPAVSPSTGTPVPGGLSIREGMYIAEEIAATGQLTGIDLVEVNPELGSKQDQELTLFTACEIIGACFGKRRKGNVPEDYVIPTPAESMEGFTSS</sequence>
<comment type="pathway">
    <text evidence="1 13">Nitrogen metabolism; urea cycle; L-ornithine and urea from L-arginine: step 1/1.</text>
</comment>
<dbReference type="OrthoDB" id="9992747at2759"/>
<dbReference type="PIRSF" id="PIRSF036979">
    <property type="entry name" value="Arginase"/>
    <property type="match status" value="1"/>
</dbReference>
<proteinExistence type="inferred from homology"/>
<dbReference type="UniPathway" id="UPA00158">
    <property type="reaction ID" value="UER00270"/>
</dbReference>
<dbReference type="STRING" id="283909.R7UBZ6"/>
<protein>
    <recommendedName>
        <fullName evidence="3 13">Arginase</fullName>
        <ecNumber evidence="2 13">3.5.3.1</ecNumber>
    </recommendedName>
</protein>
<evidence type="ECO:0000256" key="3">
    <source>
        <dbReference type="ARBA" id="ARBA00018123"/>
    </source>
</evidence>
<dbReference type="GO" id="GO:0004053">
    <property type="term" value="F:arginase activity"/>
    <property type="evidence" value="ECO:0007669"/>
    <property type="project" value="UniProtKB-EC"/>
</dbReference>
<dbReference type="InterPro" id="IPR020855">
    <property type="entry name" value="Ureohydrolase_Mn_BS"/>
</dbReference>
<comment type="cofactor">
    <cofactor evidence="10 13">
        <name>Mn(2+)</name>
        <dbReference type="ChEBI" id="CHEBI:29035"/>
    </cofactor>
    <text evidence="10 13">Binds 2 manganese ions per subunit.</text>
</comment>
<dbReference type="InterPro" id="IPR006035">
    <property type="entry name" value="Ureohydrolase"/>
</dbReference>
<evidence type="ECO:0000256" key="4">
    <source>
        <dbReference type="ARBA" id="ARBA00022436"/>
    </source>
</evidence>
<feature type="binding site" evidence="10">
    <location>
        <position position="254"/>
    </location>
    <ligand>
        <name>Mn(2+)</name>
        <dbReference type="ChEBI" id="CHEBI:29035"/>
        <label>1</label>
    </ligand>
</feature>
<feature type="binding site" evidence="10">
    <location>
        <position position="144"/>
    </location>
    <ligand>
        <name>Mn(2+)</name>
        <dbReference type="ChEBI" id="CHEBI:29035"/>
        <label>1</label>
    </ligand>
</feature>
<keyword evidence="4 13" id="KW-0835">Urea cycle</keyword>
<dbReference type="Pfam" id="PF00491">
    <property type="entry name" value="Arginase"/>
    <property type="match status" value="1"/>
</dbReference>
<evidence type="ECO:0000256" key="12">
    <source>
        <dbReference type="RuleBase" id="RU003684"/>
    </source>
</evidence>
<reference evidence="16" key="1">
    <citation type="submission" date="2012-12" db="EMBL/GenBank/DDBJ databases">
        <authorList>
            <person name="Hellsten U."/>
            <person name="Grimwood J."/>
            <person name="Chapman J.A."/>
            <person name="Shapiro H."/>
            <person name="Aerts A."/>
            <person name="Otillar R.P."/>
            <person name="Terry A.Y."/>
            <person name="Boore J.L."/>
            <person name="Simakov O."/>
            <person name="Marletaz F."/>
            <person name="Cho S.-J."/>
            <person name="Edsinger-Gonzales E."/>
            <person name="Havlak P."/>
            <person name="Kuo D.-H."/>
            <person name="Larsson T."/>
            <person name="Lv J."/>
            <person name="Arendt D."/>
            <person name="Savage R."/>
            <person name="Osoegawa K."/>
            <person name="de Jong P."/>
            <person name="Lindberg D.R."/>
            <person name="Seaver E.C."/>
            <person name="Weisblat D.A."/>
            <person name="Putnam N.H."/>
            <person name="Grigoriev I.V."/>
            <person name="Rokhsar D.S."/>
        </authorList>
    </citation>
    <scope>NUCLEOTIDE SEQUENCE</scope>
    <source>
        <strain evidence="16">I ESC-2004</strain>
    </source>
</reference>
<evidence type="ECO:0000256" key="10">
    <source>
        <dbReference type="PIRSR" id="PIRSR036979-1"/>
    </source>
</evidence>
<feature type="binding site" evidence="10">
    <location>
        <position position="148"/>
    </location>
    <ligand>
        <name>Mn(2+)</name>
        <dbReference type="ChEBI" id="CHEBI:29035"/>
        <label>1</label>
    </ligand>
</feature>
<dbReference type="PANTHER" id="PTHR43782:SF3">
    <property type="entry name" value="ARGINASE"/>
    <property type="match status" value="1"/>
</dbReference>
<evidence type="ECO:0000256" key="6">
    <source>
        <dbReference type="ARBA" id="ARBA00022723"/>
    </source>
</evidence>
<dbReference type="GO" id="GO:0005634">
    <property type="term" value="C:nucleus"/>
    <property type="evidence" value="ECO:0007669"/>
    <property type="project" value="TreeGrafter"/>
</dbReference>
<keyword evidence="16" id="KW-1185">Reference proteome</keyword>
<dbReference type="EMBL" id="AMQN01008436">
    <property type="status" value="NOT_ANNOTATED_CDS"/>
    <property type="molecule type" value="Genomic_DNA"/>
</dbReference>
<accession>R7UBZ6</accession>
<dbReference type="GO" id="GO:0005829">
    <property type="term" value="C:cytosol"/>
    <property type="evidence" value="ECO:0007669"/>
    <property type="project" value="TreeGrafter"/>
</dbReference>
<organism evidence="14">
    <name type="scientific">Capitella teleta</name>
    <name type="common">Polychaete worm</name>
    <dbReference type="NCBI Taxonomy" id="283909"/>
    <lineage>
        <taxon>Eukaryota</taxon>
        <taxon>Metazoa</taxon>
        <taxon>Spiralia</taxon>
        <taxon>Lophotrochozoa</taxon>
        <taxon>Annelida</taxon>
        <taxon>Polychaeta</taxon>
        <taxon>Sedentaria</taxon>
        <taxon>Scolecida</taxon>
        <taxon>Capitellidae</taxon>
        <taxon>Capitella</taxon>
    </lineage>
</organism>
<dbReference type="FunCoup" id="R7UBZ6">
    <property type="interactions" value="114"/>
</dbReference>
<evidence type="ECO:0000256" key="9">
    <source>
        <dbReference type="ARBA" id="ARBA00047391"/>
    </source>
</evidence>
<dbReference type="PROSITE" id="PS51409">
    <property type="entry name" value="ARGINASE_2"/>
    <property type="match status" value="1"/>
</dbReference>
<keyword evidence="8 10" id="KW-0464">Manganese</keyword>
<dbReference type="EC" id="3.5.3.1" evidence="2 13"/>
<dbReference type="HOGENOM" id="CLU_039478_6_1_1"/>
<gene>
    <name evidence="14" type="ORF">CAPTEDRAFT_151997</name>
</gene>
<reference evidence="15" key="3">
    <citation type="submission" date="2015-06" db="UniProtKB">
        <authorList>
            <consortium name="EnsemblMetazoa"/>
        </authorList>
    </citation>
    <scope>IDENTIFICATION</scope>
</reference>
<dbReference type="PRINTS" id="PR00116">
    <property type="entry name" value="ARGINASE"/>
</dbReference>
<evidence type="ECO:0000256" key="1">
    <source>
        <dbReference type="ARBA" id="ARBA00005098"/>
    </source>
</evidence>
<evidence type="ECO:0000313" key="16">
    <source>
        <dbReference type="Proteomes" id="UP000014760"/>
    </source>
</evidence>
<dbReference type="PANTHER" id="PTHR43782">
    <property type="entry name" value="ARGINASE"/>
    <property type="match status" value="1"/>
</dbReference>
<dbReference type="AlphaFoldDB" id="R7UBZ6"/>
<keyword evidence="6 10" id="KW-0479">Metal-binding</keyword>
<comment type="catalytic activity">
    <reaction evidence="9 13">
        <text>L-arginine + H2O = urea + L-ornithine</text>
        <dbReference type="Rhea" id="RHEA:20569"/>
        <dbReference type="ChEBI" id="CHEBI:15377"/>
        <dbReference type="ChEBI" id="CHEBI:16199"/>
        <dbReference type="ChEBI" id="CHEBI:32682"/>
        <dbReference type="ChEBI" id="CHEBI:46911"/>
        <dbReference type="EC" id="3.5.3.1"/>
    </reaction>
</comment>
<dbReference type="EMBL" id="KB303112">
    <property type="protein sequence ID" value="ELU03494.1"/>
    <property type="molecule type" value="Genomic_DNA"/>
</dbReference>
<dbReference type="NCBIfam" id="TIGR01229">
    <property type="entry name" value="rocF_arginase"/>
    <property type="match status" value="1"/>
</dbReference>
<reference evidence="14 16" key="2">
    <citation type="journal article" date="2013" name="Nature">
        <title>Insights into bilaterian evolution from three spiralian genomes.</title>
        <authorList>
            <person name="Simakov O."/>
            <person name="Marletaz F."/>
            <person name="Cho S.J."/>
            <person name="Edsinger-Gonzales E."/>
            <person name="Havlak P."/>
            <person name="Hellsten U."/>
            <person name="Kuo D.H."/>
            <person name="Larsson T."/>
            <person name="Lv J."/>
            <person name="Arendt D."/>
            <person name="Savage R."/>
            <person name="Osoegawa K."/>
            <person name="de Jong P."/>
            <person name="Grimwood J."/>
            <person name="Chapman J.A."/>
            <person name="Shapiro H."/>
            <person name="Aerts A."/>
            <person name="Otillar R.P."/>
            <person name="Terry A.Y."/>
            <person name="Boore J.L."/>
            <person name="Grigoriev I.V."/>
            <person name="Lindberg D.R."/>
            <person name="Seaver E.C."/>
            <person name="Weisblat D.A."/>
            <person name="Putnam N.H."/>
            <person name="Rokhsar D.S."/>
        </authorList>
    </citation>
    <scope>NUCLEOTIDE SEQUENCE</scope>
    <source>
        <strain evidence="14 16">I ESC-2004</strain>
    </source>
</reference>
<evidence type="ECO:0000256" key="7">
    <source>
        <dbReference type="ARBA" id="ARBA00022801"/>
    </source>
</evidence>
<dbReference type="PROSITE" id="PS01053">
    <property type="entry name" value="ARGINASE_1"/>
    <property type="match status" value="1"/>
</dbReference>
<evidence type="ECO:0000256" key="13">
    <source>
        <dbReference type="RuleBase" id="RU361159"/>
    </source>
</evidence>
<name>R7UBZ6_CAPTE</name>
<dbReference type="InterPro" id="IPR014033">
    <property type="entry name" value="Arginase"/>
</dbReference>
<evidence type="ECO:0000256" key="11">
    <source>
        <dbReference type="PROSITE-ProRule" id="PRU00742"/>
    </source>
</evidence>
<comment type="similarity">
    <text evidence="11 12">Belongs to the arginase family.</text>
</comment>
<dbReference type="GO" id="GO:0000050">
    <property type="term" value="P:urea cycle"/>
    <property type="evidence" value="ECO:0007669"/>
    <property type="project" value="UniProtKB-UniPathway"/>
</dbReference>